<dbReference type="Proteomes" id="UP000184550">
    <property type="component" value="Unassembled WGS sequence"/>
</dbReference>
<name>A0A7Z9DZ62_9CYAN</name>
<gene>
    <name evidence="1" type="ORF">PL8927_630052</name>
</gene>
<protein>
    <recommendedName>
        <fullName evidence="3">Chemotaxis protein</fullName>
    </recommendedName>
</protein>
<dbReference type="AlphaFoldDB" id="A0A7Z9DZ62"/>
<proteinExistence type="predicted"/>
<sequence>MSSQSPITFDSTLAYVLSHDFQVSSTTLGLIVAKKFAQNPDLPGVIVMDGDHFLGMISRAKFREQMNTPQRENVYFNRPIQMLLDYLRIPALMLDQNCKITNAVNSVLNRAKELIYEPIVVVFENNIFRILDVQALLLAQNQLLNYSQNIIQQQQSQIEKSFQGIEKEKNKLKEYSKYYKDKQEFVKKNYEDFLKVKQQEIFETAQKITEINEDFLQISQLVITETSKSFHSIFLNTHSINANTNQIKEISELISKDLESIDSACNLSGKILQQIRHLAVQASIIAYQSQSAPQGFSRINAEINQMLNQILNVNQQMNKVANHFRFHVQKLQDISESETSIARSILLKVERAEMVVKELEHLIDNYDPNLIVLIVEQAKNISPELIPAFAPKLEKLELSPEENLTSDSNPQHLIGLIERTLKHRNHSHSSQGSQE</sequence>
<dbReference type="OrthoDB" id="440591at2"/>
<evidence type="ECO:0000313" key="1">
    <source>
        <dbReference type="EMBL" id="VXD19468.1"/>
    </source>
</evidence>
<accession>A0A7Z9DZ62</accession>
<dbReference type="RefSeq" id="WP_083622466.1">
    <property type="nucleotide sequence ID" value="NZ_LR734871.1"/>
</dbReference>
<organism evidence="1 2">
    <name type="scientific">Planktothrix serta PCC 8927</name>
    <dbReference type="NCBI Taxonomy" id="671068"/>
    <lineage>
        <taxon>Bacteria</taxon>
        <taxon>Bacillati</taxon>
        <taxon>Cyanobacteriota</taxon>
        <taxon>Cyanophyceae</taxon>
        <taxon>Oscillatoriophycideae</taxon>
        <taxon>Oscillatoriales</taxon>
        <taxon>Microcoleaceae</taxon>
        <taxon>Planktothrix</taxon>
    </lineage>
</organism>
<evidence type="ECO:0008006" key="3">
    <source>
        <dbReference type="Google" id="ProtNLM"/>
    </source>
</evidence>
<dbReference type="EMBL" id="CZCU02000139">
    <property type="protein sequence ID" value="VXD19468.1"/>
    <property type="molecule type" value="Genomic_DNA"/>
</dbReference>
<reference evidence="1" key="1">
    <citation type="submission" date="2019-10" db="EMBL/GenBank/DDBJ databases">
        <authorList>
            <consortium name="Genoscope - CEA"/>
            <person name="William W."/>
        </authorList>
    </citation>
    <scope>NUCLEOTIDE SEQUENCE [LARGE SCALE GENOMIC DNA]</scope>
    <source>
        <strain evidence="1">BBR_PRJEB10992</strain>
    </source>
</reference>
<keyword evidence="2" id="KW-1185">Reference proteome</keyword>
<comment type="caution">
    <text evidence="1">The sequence shown here is derived from an EMBL/GenBank/DDBJ whole genome shotgun (WGS) entry which is preliminary data.</text>
</comment>
<dbReference type="Gene3D" id="1.10.287.950">
    <property type="entry name" value="Methyl-accepting chemotaxis protein"/>
    <property type="match status" value="1"/>
</dbReference>
<evidence type="ECO:0000313" key="2">
    <source>
        <dbReference type="Proteomes" id="UP000184550"/>
    </source>
</evidence>